<dbReference type="SUPFAM" id="SSF56529">
    <property type="entry name" value="FAH"/>
    <property type="match status" value="1"/>
</dbReference>
<dbReference type="Gene3D" id="3.90.850.10">
    <property type="entry name" value="Fumarylacetoacetase-like, C-terminal domain"/>
    <property type="match status" value="1"/>
</dbReference>
<dbReference type="EMBL" id="CP045121">
    <property type="protein sequence ID" value="QIN79993.1"/>
    <property type="molecule type" value="Genomic_DNA"/>
</dbReference>
<accession>A0A6G8Q0K5</accession>
<dbReference type="KEGG" id="rmar:GBA65_17335"/>
<sequence>MRPEGEVGALLERVREARTERRVTRKGDVAVDLDDAYGVQAALGEGRELKGYKLGLLSPAKQQQMGVDAPIHGRVYPEMLLESPVSLGQFVQPRFEPELAAVLKDDVPPGATPGAALLAVGGVFLAIDLLDSIWEGYDFRITDVVADNASGGGFLLGEKLADLPVEGELRLYLDGELLAEGPLDVLGDPGEKLAWLAEEVGGLKAGQVVFLGSPVAAQAVRPGTLELHGPNGSVLIAKLEG</sequence>
<dbReference type="InterPro" id="IPR050772">
    <property type="entry name" value="Hydratase-Decarb/MhpD_sf"/>
</dbReference>
<proteinExistence type="predicted"/>
<gene>
    <name evidence="3" type="ORF">GBA65_17335</name>
</gene>
<dbReference type="Proteomes" id="UP000502706">
    <property type="component" value="Chromosome"/>
</dbReference>
<dbReference type="InterPro" id="IPR011234">
    <property type="entry name" value="Fumarylacetoacetase-like_C"/>
</dbReference>
<dbReference type="AlphaFoldDB" id="A0A6G8Q0K5"/>
<evidence type="ECO:0000259" key="2">
    <source>
        <dbReference type="Pfam" id="PF01557"/>
    </source>
</evidence>
<keyword evidence="1" id="KW-0456">Lyase</keyword>
<dbReference type="Pfam" id="PF01557">
    <property type="entry name" value="FAA_hydrolase"/>
    <property type="match status" value="1"/>
</dbReference>
<reference evidence="3 4" key="1">
    <citation type="submission" date="2019-10" db="EMBL/GenBank/DDBJ databases">
        <title>Rubrobacter sp nov SCSIO 52915 isolated from a deep-sea sediment in the South China Sea.</title>
        <authorList>
            <person name="Chen R.W."/>
        </authorList>
    </citation>
    <scope>NUCLEOTIDE SEQUENCE [LARGE SCALE GENOMIC DNA]</scope>
    <source>
        <strain evidence="3 4">SCSIO 52915</strain>
    </source>
</reference>
<evidence type="ECO:0000313" key="4">
    <source>
        <dbReference type="Proteomes" id="UP000502706"/>
    </source>
</evidence>
<name>A0A6G8Q0K5_9ACTN</name>
<dbReference type="RefSeq" id="WP_166397668.1">
    <property type="nucleotide sequence ID" value="NZ_CP045121.1"/>
</dbReference>
<dbReference type="PANTHER" id="PTHR30143:SF0">
    <property type="entry name" value="2-KETO-4-PENTENOATE HYDRATASE"/>
    <property type="match status" value="1"/>
</dbReference>
<evidence type="ECO:0000256" key="1">
    <source>
        <dbReference type="ARBA" id="ARBA00023239"/>
    </source>
</evidence>
<protein>
    <submittedName>
        <fullName evidence="3">4-oxalocrotonate decarboxylase</fullName>
    </submittedName>
</protein>
<dbReference type="GO" id="GO:0005737">
    <property type="term" value="C:cytoplasm"/>
    <property type="evidence" value="ECO:0007669"/>
    <property type="project" value="TreeGrafter"/>
</dbReference>
<dbReference type="PANTHER" id="PTHR30143">
    <property type="entry name" value="ACID HYDRATASE"/>
    <property type="match status" value="1"/>
</dbReference>
<dbReference type="GO" id="GO:0008684">
    <property type="term" value="F:2-oxopent-4-enoate hydratase activity"/>
    <property type="evidence" value="ECO:0007669"/>
    <property type="project" value="TreeGrafter"/>
</dbReference>
<dbReference type="InterPro" id="IPR036663">
    <property type="entry name" value="Fumarylacetoacetase_C_sf"/>
</dbReference>
<feature type="domain" description="Fumarylacetoacetase-like C-terminal" evidence="2">
    <location>
        <begin position="84"/>
        <end position="222"/>
    </location>
</feature>
<evidence type="ECO:0000313" key="3">
    <source>
        <dbReference type="EMBL" id="QIN79993.1"/>
    </source>
</evidence>
<keyword evidence="4" id="KW-1185">Reference proteome</keyword>
<organism evidence="3 4">
    <name type="scientific">Rubrobacter marinus</name>
    <dbReference type="NCBI Taxonomy" id="2653852"/>
    <lineage>
        <taxon>Bacteria</taxon>
        <taxon>Bacillati</taxon>
        <taxon>Actinomycetota</taxon>
        <taxon>Rubrobacteria</taxon>
        <taxon>Rubrobacterales</taxon>
        <taxon>Rubrobacteraceae</taxon>
        <taxon>Rubrobacter</taxon>
    </lineage>
</organism>